<evidence type="ECO:0000256" key="1">
    <source>
        <dbReference type="SAM" id="MobiDB-lite"/>
    </source>
</evidence>
<evidence type="ECO:0000313" key="2">
    <source>
        <dbReference type="EMBL" id="POW16360.1"/>
    </source>
</evidence>
<organism evidence="2 3">
    <name type="scientific">Puccinia striiformis</name>
    <dbReference type="NCBI Taxonomy" id="27350"/>
    <lineage>
        <taxon>Eukaryota</taxon>
        <taxon>Fungi</taxon>
        <taxon>Dikarya</taxon>
        <taxon>Basidiomycota</taxon>
        <taxon>Pucciniomycotina</taxon>
        <taxon>Pucciniomycetes</taxon>
        <taxon>Pucciniales</taxon>
        <taxon>Pucciniaceae</taxon>
        <taxon>Puccinia</taxon>
    </lineage>
</organism>
<gene>
    <name evidence="2" type="ORF">PSTT_01465</name>
</gene>
<sequence length="74" mass="8304">MRIILRTMNKSDEGETIQEPDDSSNPTLSSSSTIERKDDQSKDQVINPHLLDDLLTSEIQNQVNACIIFISINS</sequence>
<dbReference type="EMBL" id="PKSL01000008">
    <property type="protein sequence ID" value="POW16360.1"/>
    <property type="molecule type" value="Genomic_DNA"/>
</dbReference>
<dbReference type="Proteomes" id="UP000239156">
    <property type="component" value="Unassembled WGS sequence"/>
</dbReference>
<name>A0A2S4W3M5_9BASI</name>
<reference evidence="2" key="1">
    <citation type="submission" date="2017-12" db="EMBL/GenBank/DDBJ databases">
        <title>Gene loss provides genomic basis for host adaptation in cereal stripe rust fungi.</title>
        <authorList>
            <person name="Xia C."/>
        </authorList>
    </citation>
    <scope>NUCLEOTIDE SEQUENCE [LARGE SCALE GENOMIC DNA]</scope>
    <source>
        <strain evidence="2">93-210</strain>
    </source>
</reference>
<protein>
    <submittedName>
        <fullName evidence="2">Uncharacterized protein</fullName>
    </submittedName>
</protein>
<feature type="compositionally biased region" description="Low complexity" evidence="1">
    <location>
        <begin position="23"/>
        <end position="33"/>
    </location>
</feature>
<dbReference type="AlphaFoldDB" id="A0A2S4W3M5"/>
<keyword evidence="3" id="KW-1185">Reference proteome</keyword>
<evidence type="ECO:0000313" key="3">
    <source>
        <dbReference type="Proteomes" id="UP000239156"/>
    </source>
</evidence>
<proteinExistence type="predicted"/>
<dbReference type="VEuPathDB" id="FungiDB:PSTT_01465"/>
<comment type="caution">
    <text evidence="2">The sequence shown here is derived from an EMBL/GenBank/DDBJ whole genome shotgun (WGS) entry which is preliminary data.</text>
</comment>
<feature type="region of interest" description="Disordered" evidence="1">
    <location>
        <begin position="1"/>
        <end position="43"/>
    </location>
</feature>
<accession>A0A2S4W3M5</accession>